<sequence>MRRRRPDDRRRPPRLEGAVCGGFVAAILPAAGSRARGAPCLSDSIHGLETEPSSETLILTSKIHDHPKCSNHSALLHQRSHPEKDPDGDHLPAIPPAAWYRRSA</sequence>
<reference evidence="2" key="1">
    <citation type="submission" date="2018-04" db="EMBL/GenBank/DDBJ databases">
        <title>WGS assembly of Panicum hallii.</title>
        <authorList>
            <person name="Lovell J."/>
            <person name="Jenkins J."/>
            <person name="Lowry D."/>
            <person name="Mamidi S."/>
            <person name="Sreedasyam A."/>
            <person name="Weng X."/>
            <person name="Barry K."/>
            <person name="Bonette J."/>
            <person name="Campitelli B."/>
            <person name="Daum C."/>
            <person name="Gordon S."/>
            <person name="Gould B."/>
            <person name="Lipzen A."/>
            <person name="Macqueen A."/>
            <person name="Palacio-Mejia J."/>
            <person name="Plott C."/>
            <person name="Shakirov E."/>
            <person name="Shu S."/>
            <person name="Yoshinaga Y."/>
            <person name="Zane M."/>
            <person name="Rokhsar D."/>
            <person name="Grimwood J."/>
            <person name="Schmutz J."/>
            <person name="Juenger T."/>
        </authorList>
    </citation>
    <scope>NUCLEOTIDE SEQUENCE [LARGE SCALE GENOMIC DNA]</scope>
    <source>
        <strain evidence="2">FIL2</strain>
    </source>
</reference>
<feature type="region of interest" description="Disordered" evidence="1">
    <location>
        <begin position="68"/>
        <end position="104"/>
    </location>
</feature>
<feature type="compositionally biased region" description="Basic and acidic residues" evidence="1">
    <location>
        <begin position="80"/>
        <end position="90"/>
    </location>
</feature>
<evidence type="ECO:0000313" key="2">
    <source>
        <dbReference type="EMBL" id="PAN22391.2"/>
    </source>
</evidence>
<dbReference type="Gramene" id="PAN22391">
    <property type="protein sequence ID" value="PAN22391"/>
    <property type="gene ID" value="PAHAL_4G015400"/>
</dbReference>
<organism evidence="2">
    <name type="scientific">Panicum hallii</name>
    <dbReference type="NCBI Taxonomy" id="206008"/>
    <lineage>
        <taxon>Eukaryota</taxon>
        <taxon>Viridiplantae</taxon>
        <taxon>Streptophyta</taxon>
        <taxon>Embryophyta</taxon>
        <taxon>Tracheophyta</taxon>
        <taxon>Spermatophyta</taxon>
        <taxon>Magnoliopsida</taxon>
        <taxon>Liliopsida</taxon>
        <taxon>Poales</taxon>
        <taxon>Poaceae</taxon>
        <taxon>PACMAD clade</taxon>
        <taxon>Panicoideae</taxon>
        <taxon>Panicodae</taxon>
        <taxon>Paniceae</taxon>
        <taxon>Panicinae</taxon>
        <taxon>Panicum</taxon>
        <taxon>Panicum sect. Panicum</taxon>
    </lineage>
</organism>
<gene>
    <name evidence="2" type="ORF">PAHAL_4G015400</name>
</gene>
<name>A0A2S3HGS7_9POAL</name>
<protein>
    <submittedName>
        <fullName evidence="2">Uncharacterized protein</fullName>
    </submittedName>
</protein>
<dbReference type="Proteomes" id="UP000243499">
    <property type="component" value="Chromosome 4"/>
</dbReference>
<dbReference type="EMBL" id="CM008049">
    <property type="protein sequence ID" value="PAN22391.2"/>
    <property type="molecule type" value="Genomic_DNA"/>
</dbReference>
<dbReference type="AlphaFoldDB" id="A0A2S3HGS7"/>
<proteinExistence type="predicted"/>
<evidence type="ECO:0000256" key="1">
    <source>
        <dbReference type="SAM" id="MobiDB-lite"/>
    </source>
</evidence>
<accession>A0A2S3HGS7</accession>